<proteinExistence type="predicted"/>
<evidence type="ECO:0000313" key="3">
    <source>
        <dbReference type="EMBL" id="RCG33355.1"/>
    </source>
</evidence>
<dbReference type="OrthoDB" id="3432106at2"/>
<dbReference type="AlphaFoldDB" id="A0A367FUT0"/>
<feature type="region of interest" description="Disordered" evidence="1">
    <location>
        <begin position="1"/>
        <end position="23"/>
    </location>
</feature>
<gene>
    <name evidence="3" type="ORF">DQ384_00710</name>
</gene>
<keyword evidence="4" id="KW-1185">Reference proteome</keyword>
<dbReference type="EMBL" id="QOIL01000001">
    <property type="protein sequence ID" value="RCG33355.1"/>
    <property type="molecule type" value="Genomic_DNA"/>
</dbReference>
<protein>
    <submittedName>
        <fullName evidence="3">DUF397 domain-containing protein</fullName>
    </submittedName>
</protein>
<evidence type="ECO:0000259" key="2">
    <source>
        <dbReference type="Pfam" id="PF04149"/>
    </source>
</evidence>
<sequence>MDMSKAEWRKSRRSGAEGGNCVETARNLPGLVAVRDSKVPSGPVLVFAADEWNEFLSSVKSYGI</sequence>
<dbReference type="Pfam" id="PF04149">
    <property type="entry name" value="DUF397"/>
    <property type="match status" value="1"/>
</dbReference>
<feature type="domain" description="DUF397" evidence="2">
    <location>
        <begin position="6"/>
        <end position="60"/>
    </location>
</feature>
<evidence type="ECO:0000313" key="4">
    <source>
        <dbReference type="Proteomes" id="UP000253094"/>
    </source>
</evidence>
<accession>A0A367FUT0</accession>
<reference evidence="3 4" key="1">
    <citation type="submission" date="2018-06" db="EMBL/GenBank/DDBJ databases">
        <title>Sphaerisporangium craniellae sp. nov., isolated from a marine sponge in the South China Sea.</title>
        <authorList>
            <person name="Li L."/>
        </authorList>
    </citation>
    <scope>NUCLEOTIDE SEQUENCE [LARGE SCALE GENOMIC DNA]</scope>
    <source>
        <strain evidence="3 4">CCTCC AA 208026</strain>
    </source>
</reference>
<evidence type="ECO:0000256" key="1">
    <source>
        <dbReference type="SAM" id="MobiDB-lite"/>
    </source>
</evidence>
<name>A0A367FUT0_9ACTN</name>
<dbReference type="InterPro" id="IPR007278">
    <property type="entry name" value="DUF397"/>
</dbReference>
<comment type="caution">
    <text evidence="3">The sequence shown here is derived from an EMBL/GenBank/DDBJ whole genome shotgun (WGS) entry which is preliminary data.</text>
</comment>
<dbReference type="Proteomes" id="UP000253094">
    <property type="component" value="Unassembled WGS sequence"/>
</dbReference>
<organism evidence="3 4">
    <name type="scientific">Sphaerisporangium album</name>
    <dbReference type="NCBI Taxonomy" id="509200"/>
    <lineage>
        <taxon>Bacteria</taxon>
        <taxon>Bacillati</taxon>
        <taxon>Actinomycetota</taxon>
        <taxon>Actinomycetes</taxon>
        <taxon>Streptosporangiales</taxon>
        <taxon>Streptosporangiaceae</taxon>
        <taxon>Sphaerisporangium</taxon>
    </lineage>
</organism>